<gene>
    <name evidence="12" type="ORF">GBM95_03410</name>
</gene>
<feature type="transmembrane region" description="Helical" evidence="9">
    <location>
        <begin position="277"/>
        <end position="299"/>
    </location>
</feature>
<dbReference type="SUPFAM" id="SSF55874">
    <property type="entry name" value="ATPase domain of HSP90 chaperone/DNA topoisomerase II/histidine kinase"/>
    <property type="match status" value="1"/>
</dbReference>
<comment type="catalytic activity">
    <reaction evidence="1">
        <text>ATP + protein L-histidine = ADP + protein N-phospho-L-histidine.</text>
        <dbReference type="EC" id="2.7.13.3"/>
    </reaction>
</comment>
<evidence type="ECO:0000256" key="6">
    <source>
        <dbReference type="ARBA" id="ARBA00022777"/>
    </source>
</evidence>
<dbReference type="InterPro" id="IPR003594">
    <property type="entry name" value="HATPase_dom"/>
</dbReference>
<dbReference type="Proteomes" id="UP000430564">
    <property type="component" value="Unassembled WGS sequence"/>
</dbReference>
<dbReference type="CDD" id="cd00082">
    <property type="entry name" value="HisKA"/>
    <property type="match status" value="1"/>
</dbReference>
<dbReference type="GO" id="GO:0004721">
    <property type="term" value="F:phosphoprotein phosphatase activity"/>
    <property type="evidence" value="ECO:0007669"/>
    <property type="project" value="TreeGrafter"/>
</dbReference>
<evidence type="ECO:0000259" key="10">
    <source>
        <dbReference type="PROSITE" id="PS50109"/>
    </source>
</evidence>
<evidence type="ECO:0000256" key="2">
    <source>
        <dbReference type="ARBA" id="ARBA00004429"/>
    </source>
</evidence>
<evidence type="ECO:0000313" key="13">
    <source>
        <dbReference type="Proteomes" id="UP000430564"/>
    </source>
</evidence>
<dbReference type="PRINTS" id="PR00344">
    <property type="entry name" value="BCTRLSENSOR"/>
</dbReference>
<dbReference type="PANTHER" id="PTHR45453:SF1">
    <property type="entry name" value="PHOSPHATE REGULON SENSOR PROTEIN PHOR"/>
    <property type="match status" value="1"/>
</dbReference>
<dbReference type="InterPro" id="IPR035965">
    <property type="entry name" value="PAS-like_dom_sf"/>
</dbReference>
<dbReference type="PROSITE" id="PS50109">
    <property type="entry name" value="HIS_KIN"/>
    <property type="match status" value="1"/>
</dbReference>
<sequence>MQFRKALTAATAAVAIIPIVVLAAFEWRNVLSEMDALEKRQRMTAERIAEAINARLSSALELMLLAASELPELSSAEARNRTLAHIARAEPAFLNLHFDTPEGISSGFHPLLNPAGVPNNGVDHRGRRHWKERRTDAPYWISASFEATGAADERIVNIGAQARTRSGELAGFAVCALDLKKFAAIAAEYENPGDAIWITDSKGGILYASRGIEAAPISAFEALIPEGSPTAPGPIPFKASQGQKVLEGWFAETGLSGDWRVMAAKPNALRQMELTGIVLRSLFLILFVLGASGLAGMLARRPIEKALFKLQSQVAAARPEPLPDERIHSLSEFEALQAEFGRLMKRLSIAREEIESVNRHLADEVARQTQALRTQMEMLSRIFESLADGLLLLDQEGAIVWANQRAERLFTASASGKILGSAAGTLFAQCLQSGNASPAPEAVLSGGTHRFQLRSSSGERFLDVTAFPIEGGDRFARGILLHDATDAARMESLKENLIGVVAHELKTPLAAIALSAETLARQDAGWSEEFQNDLLQGMRREVGALQQLISDWLDVARIDGGTFIIQKRIVQLKPIILRAQKRVRALGPAQIRITIEPDAECVNVDPDRFLQLLTNLLSNSVRYRALERECIIDVHAEKKHSELLLSVTDNGIGIPEGEERRIFDRFYQVNMGMRRRSGGTGLGLVISLAIVRAHGGTIEVASTPGVGSTFTVRIPY</sequence>
<evidence type="ECO:0000256" key="7">
    <source>
        <dbReference type="ARBA" id="ARBA00023012"/>
    </source>
</evidence>
<evidence type="ECO:0000256" key="9">
    <source>
        <dbReference type="SAM" id="Phobius"/>
    </source>
</evidence>
<evidence type="ECO:0000256" key="4">
    <source>
        <dbReference type="ARBA" id="ARBA00022553"/>
    </source>
</evidence>
<dbReference type="Pfam" id="PF02518">
    <property type="entry name" value="HATPase_c"/>
    <property type="match status" value="1"/>
</dbReference>
<keyword evidence="9" id="KW-0812">Transmembrane</keyword>
<dbReference type="SMART" id="SM00388">
    <property type="entry name" value="HisKA"/>
    <property type="match status" value="1"/>
</dbReference>
<evidence type="ECO:0000256" key="5">
    <source>
        <dbReference type="ARBA" id="ARBA00022679"/>
    </source>
</evidence>
<dbReference type="Gene3D" id="1.10.287.130">
    <property type="match status" value="1"/>
</dbReference>
<accession>A0A6I1ETH0</accession>
<organism evidence="12 13">
    <name type="scientific">Sutterella seckii</name>
    <dbReference type="NCBI Taxonomy" id="1944635"/>
    <lineage>
        <taxon>Bacteria</taxon>
        <taxon>Pseudomonadati</taxon>
        <taxon>Pseudomonadota</taxon>
        <taxon>Betaproteobacteria</taxon>
        <taxon>Burkholderiales</taxon>
        <taxon>Sutterellaceae</taxon>
        <taxon>Sutterella</taxon>
    </lineage>
</organism>
<dbReference type="GO" id="GO:0005886">
    <property type="term" value="C:plasma membrane"/>
    <property type="evidence" value="ECO:0007669"/>
    <property type="project" value="UniProtKB-SubCell"/>
</dbReference>
<name>A0A6I1ETH0_9BURK</name>
<comment type="subcellular location">
    <subcellularLocation>
        <location evidence="2">Cell inner membrane</location>
        <topology evidence="2">Multi-pass membrane protein</topology>
    </subcellularLocation>
</comment>
<dbReference type="GO" id="GO:0016036">
    <property type="term" value="P:cellular response to phosphate starvation"/>
    <property type="evidence" value="ECO:0007669"/>
    <property type="project" value="TreeGrafter"/>
</dbReference>
<evidence type="ECO:0000256" key="8">
    <source>
        <dbReference type="ARBA" id="ARBA00023136"/>
    </source>
</evidence>
<dbReference type="InterPro" id="IPR003661">
    <property type="entry name" value="HisK_dim/P_dom"/>
</dbReference>
<dbReference type="Gene3D" id="3.30.450.20">
    <property type="entry name" value="PAS domain"/>
    <property type="match status" value="1"/>
</dbReference>
<dbReference type="InterPro" id="IPR004358">
    <property type="entry name" value="Sig_transdc_His_kin-like_C"/>
</dbReference>
<dbReference type="EC" id="2.7.13.3" evidence="3"/>
<keyword evidence="8 9" id="KW-0472">Membrane</keyword>
<evidence type="ECO:0000256" key="1">
    <source>
        <dbReference type="ARBA" id="ARBA00000085"/>
    </source>
</evidence>
<dbReference type="InterPro" id="IPR005467">
    <property type="entry name" value="His_kinase_dom"/>
</dbReference>
<dbReference type="InterPro" id="IPR050351">
    <property type="entry name" value="BphY/WalK/GraS-like"/>
</dbReference>
<evidence type="ECO:0000259" key="11">
    <source>
        <dbReference type="PROSITE" id="PS50112"/>
    </source>
</evidence>
<evidence type="ECO:0000256" key="3">
    <source>
        <dbReference type="ARBA" id="ARBA00012438"/>
    </source>
</evidence>
<dbReference type="RefSeq" id="WP_152157799.1">
    <property type="nucleotide sequence ID" value="NZ_WEHX01000011.1"/>
</dbReference>
<protein>
    <recommendedName>
        <fullName evidence="3">histidine kinase</fullName>
        <ecNumber evidence="3">2.7.13.3</ecNumber>
    </recommendedName>
</protein>
<keyword evidence="9" id="KW-1133">Transmembrane helix</keyword>
<dbReference type="InterPro" id="IPR036097">
    <property type="entry name" value="HisK_dim/P_sf"/>
</dbReference>
<dbReference type="AlphaFoldDB" id="A0A6I1ETH0"/>
<dbReference type="FunFam" id="3.30.565.10:FF:000006">
    <property type="entry name" value="Sensor histidine kinase WalK"/>
    <property type="match status" value="1"/>
</dbReference>
<dbReference type="EMBL" id="WEHX01000011">
    <property type="protein sequence ID" value="KAB7662159.1"/>
    <property type="molecule type" value="Genomic_DNA"/>
</dbReference>
<feature type="domain" description="Histidine kinase" evidence="10">
    <location>
        <begin position="500"/>
        <end position="716"/>
    </location>
</feature>
<dbReference type="InterPro" id="IPR036890">
    <property type="entry name" value="HATPase_C_sf"/>
</dbReference>
<dbReference type="Gene3D" id="3.30.565.10">
    <property type="entry name" value="Histidine kinase-like ATPase, C-terminal domain"/>
    <property type="match status" value="1"/>
</dbReference>
<keyword evidence="4" id="KW-0597">Phosphoprotein</keyword>
<dbReference type="SUPFAM" id="SSF47384">
    <property type="entry name" value="Homodimeric domain of signal transducing histidine kinase"/>
    <property type="match status" value="1"/>
</dbReference>
<comment type="caution">
    <text evidence="12">The sequence shown here is derived from an EMBL/GenBank/DDBJ whole genome shotgun (WGS) entry which is preliminary data.</text>
</comment>
<feature type="domain" description="PAS" evidence="11">
    <location>
        <begin position="375"/>
        <end position="410"/>
    </location>
</feature>
<proteinExistence type="predicted"/>
<keyword evidence="5" id="KW-0808">Transferase</keyword>
<dbReference type="Pfam" id="PF00512">
    <property type="entry name" value="HisKA"/>
    <property type="match status" value="1"/>
</dbReference>
<keyword evidence="6" id="KW-0418">Kinase</keyword>
<dbReference type="PROSITE" id="PS50112">
    <property type="entry name" value="PAS"/>
    <property type="match status" value="1"/>
</dbReference>
<dbReference type="GO" id="GO:0000155">
    <property type="term" value="F:phosphorelay sensor kinase activity"/>
    <property type="evidence" value="ECO:0007669"/>
    <property type="project" value="InterPro"/>
</dbReference>
<dbReference type="PANTHER" id="PTHR45453">
    <property type="entry name" value="PHOSPHATE REGULON SENSOR PROTEIN PHOR"/>
    <property type="match status" value="1"/>
</dbReference>
<dbReference type="InterPro" id="IPR000014">
    <property type="entry name" value="PAS"/>
</dbReference>
<dbReference type="OrthoDB" id="9812260at2"/>
<reference evidence="12 13" key="1">
    <citation type="submission" date="2019-10" db="EMBL/GenBank/DDBJ databases">
        <title>Genome diversity of Sutterella seckii.</title>
        <authorList>
            <person name="Chaplin A.V."/>
            <person name="Sokolova S.R."/>
            <person name="Mosin K.A."/>
            <person name="Ivanova E.L."/>
            <person name="Kochetkova T.O."/>
            <person name="Goltsov A.Y."/>
            <person name="Trofimov D.Y."/>
            <person name="Efimov B.A."/>
        </authorList>
    </citation>
    <scope>NUCLEOTIDE SEQUENCE [LARGE SCALE GENOMIC DNA]</scope>
    <source>
        <strain evidence="12 13">ASD393</strain>
    </source>
</reference>
<evidence type="ECO:0000313" key="12">
    <source>
        <dbReference type="EMBL" id="KAB7662159.1"/>
    </source>
</evidence>
<keyword evidence="7" id="KW-0902">Two-component regulatory system</keyword>
<dbReference type="SUPFAM" id="SSF55785">
    <property type="entry name" value="PYP-like sensor domain (PAS domain)"/>
    <property type="match status" value="1"/>
</dbReference>
<dbReference type="SMART" id="SM00387">
    <property type="entry name" value="HATPase_c"/>
    <property type="match status" value="1"/>
</dbReference>
<dbReference type="Pfam" id="PF13188">
    <property type="entry name" value="PAS_8"/>
    <property type="match status" value="1"/>
</dbReference>